<reference evidence="3 4" key="1">
    <citation type="submission" date="2016-03" db="EMBL/GenBank/DDBJ databases">
        <authorList>
            <person name="Ploux O."/>
        </authorList>
    </citation>
    <scope>NUCLEOTIDE SEQUENCE [LARGE SCALE GENOMIC DNA]</scope>
    <source>
        <strain evidence="3 4">R0</strain>
    </source>
</reference>
<feature type="domain" description="BON" evidence="2">
    <location>
        <begin position="188"/>
        <end position="256"/>
    </location>
</feature>
<evidence type="ECO:0000259" key="2">
    <source>
        <dbReference type="PROSITE" id="PS50914"/>
    </source>
</evidence>
<accession>A0A150WJ84</accession>
<dbReference type="Pfam" id="PF04972">
    <property type="entry name" value="BON"/>
    <property type="match status" value="1"/>
</dbReference>
<organism evidence="3 4">
    <name type="scientific">Bdellovibrio bacteriovorus</name>
    <dbReference type="NCBI Taxonomy" id="959"/>
    <lineage>
        <taxon>Bacteria</taxon>
        <taxon>Pseudomonadati</taxon>
        <taxon>Bdellovibrionota</taxon>
        <taxon>Bdellovibrionia</taxon>
        <taxon>Bdellovibrionales</taxon>
        <taxon>Pseudobdellovibrionaceae</taxon>
        <taxon>Bdellovibrio</taxon>
    </lineage>
</organism>
<sequence length="294" mass="33958">MRNQRFDRERQNRNNQNQNRNNQDRDYGYSERNAGGRGDWYDRDPMDDRSGYRNETDEENYSSRRDSSDIRGYNDHYRYDQNYHNYYGSTNYNPDRERTTPSSYDSDRYSRGQGAYGTTSSGQASWDTGMHPQQRRSRQDYGRQESTRNERTSQGTSYGATQGSWSPSEETEKDNSYYGRGPKNFKRSDERIREEVCEMLTRHSGIDADEIDVEVKDGEVTLTGSVSERRMKHLAEDCAEQCFGVKDVTNNIRVKRSMDSEVSDRGDFGSGNRDRSVNTSSTKKSSSSGSTPGH</sequence>
<feature type="compositionally biased region" description="Polar residues" evidence="1">
    <location>
        <begin position="82"/>
        <end position="93"/>
    </location>
</feature>
<evidence type="ECO:0000313" key="4">
    <source>
        <dbReference type="Proteomes" id="UP000075320"/>
    </source>
</evidence>
<dbReference type="PROSITE" id="PS50914">
    <property type="entry name" value="BON"/>
    <property type="match status" value="1"/>
</dbReference>
<keyword evidence="4" id="KW-1185">Reference proteome</keyword>
<dbReference type="AlphaFoldDB" id="A0A150WJ84"/>
<dbReference type="SMART" id="SM00749">
    <property type="entry name" value="BON"/>
    <property type="match status" value="1"/>
</dbReference>
<dbReference type="PANTHER" id="PTHR34606">
    <property type="entry name" value="BON DOMAIN-CONTAINING PROTEIN"/>
    <property type="match status" value="1"/>
</dbReference>
<dbReference type="OrthoDB" id="680465at2"/>
<feature type="compositionally biased region" description="Polar residues" evidence="1">
    <location>
        <begin position="152"/>
        <end position="168"/>
    </location>
</feature>
<dbReference type="EMBL" id="LUKE01000003">
    <property type="protein sequence ID" value="KYG63635.1"/>
    <property type="molecule type" value="Genomic_DNA"/>
</dbReference>
<feature type="region of interest" description="Disordered" evidence="1">
    <location>
        <begin position="1"/>
        <end position="185"/>
    </location>
</feature>
<dbReference type="Gene3D" id="3.30.1340.30">
    <property type="match status" value="1"/>
</dbReference>
<name>A0A150WJ84_BDEBC</name>
<feature type="compositionally biased region" description="Low complexity" evidence="1">
    <location>
        <begin position="279"/>
        <end position="294"/>
    </location>
</feature>
<feature type="compositionally biased region" description="Basic and acidic residues" evidence="1">
    <location>
        <begin position="1"/>
        <end position="12"/>
    </location>
</feature>
<dbReference type="Proteomes" id="UP000075320">
    <property type="component" value="Unassembled WGS sequence"/>
</dbReference>
<evidence type="ECO:0000256" key="1">
    <source>
        <dbReference type="SAM" id="MobiDB-lite"/>
    </source>
</evidence>
<dbReference type="InterPro" id="IPR014004">
    <property type="entry name" value="Transpt-assoc_nodulatn_dom_bac"/>
</dbReference>
<dbReference type="RefSeq" id="WP_061835529.1">
    <property type="nucleotide sequence ID" value="NZ_LUKE01000003.1"/>
</dbReference>
<feature type="compositionally biased region" description="Basic and acidic residues" evidence="1">
    <location>
        <begin position="137"/>
        <end position="151"/>
    </location>
</feature>
<proteinExistence type="predicted"/>
<comment type="caution">
    <text evidence="3">The sequence shown here is derived from an EMBL/GenBank/DDBJ whole genome shotgun (WGS) entry which is preliminary data.</text>
</comment>
<feature type="region of interest" description="Disordered" evidence="1">
    <location>
        <begin position="255"/>
        <end position="294"/>
    </location>
</feature>
<dbReference type="InterPro" id="IPR051686">
    <property type="entry name" value="Lipoprotein_DolP"/>
</dbReference>
<feature type="compositionally biased region" description="Basic and acidic residues" evidence="1">
    <location>
        <begin position="256"/>
        <end position="276"/>
    </location>
</feature>
<feature type="compositionally biased region" description="Basic and acidic residues" evidence="1">
    <location>
        <begin position="94"/>
        <end position="110"/>
    </location>
</feature>
<evidence type="ECO:0000313" key="3">
    <source>
        <dbReference type="EMBL" id="KYG63635.1"/>
    </source>
</evidence>
<feature type="compositionally biased region" description="Basic and acidic residues" evidence="1">
    <location>
        <begin position="39"/>
        <end position="81"/>
    </location>
</feature>
<dbReference type="InterPro" id="IPR007055">
    <property type="entry name" value="BON_dom"/>
</dbReference>
<feature type="compositionally biased region" description="Polar residues" evidence="1">
    <location>
        <begin position="116"/>
        <end position="126"/>
    </location>
</feature>
<protein>
    <recommendedName>
        <fullName evidence="2">BON domain-containing protein</fullName>
    </recommendedName>
</protein>
<dbReference type="PANTHER" id="PTHR34606:SF15">
    <property type="entry name" value="BON DOMAIN-CONTAINING PROTEIN"/>
    <property type="match status" value="1"/>
</dbReference>
<gene>
    <name evidence="3" type="ORF">AZI86_12450</name>
</gene>